<dbReference type="GeneTree" id="ENSGT00950000182696"/>
<evidence type="ECO:0000313" key="7">
    <source>
        <dbReference type="Ensembl" id="ENSOKIP00005083071.1"/>
    </source>
</evidence>
<dbReference type="PANTHER" id="PTHR10671">
    <property type="entry name" value="EPITHELIAL MEMBRANE PROTEIN-RELATED"/>
    <property type="match status" value="1"/>
</dbReference>
<evidence type="ECO:0000256" key="3">
    <source>
        <dbReference type="ARBA" id="ARBA00022692"/>
    </source>
</evidence>
<evidence type="ECO:0000313" key="8">
    <source>
        <dbReference type="Ensembl" id="ENSOKIP00005088887.1"/>
    </source>
</evidence>
<dbReference type="PANTHER" id="PTHR10671:SF7">
    <property type="entry name" value="PERIPHERAL MYELIN PROTEIN 22"/>
    <property type="match status" value="1"/>
</dbReference>
<dbReference type="AlphaFoldDB" id="A0A8C7JK60"/>
<organism evidence="8 9">
    <name type="scientific">Oncorhynchus kisutch</name>
    <name type="common">Coho salmon</name>
    <name type="synonym">Salmo kisutch</name>
    <dbReference type="NCBI Taxonomy" id="8019"/>
    <lineage>
        <taxon>Eukaryota</taxon>
        <taxon>Metazoa</taxon>
        <taxon>Chordata</taxon>
        <taxon>Craniata</taxon>
        <taxon>Vertebrata</taxon>
        <taxon>Euteleostomi</taxon>
        <taxon>Actinopterygii</taxon>
        <taxon>Neopterygii</taxon>
        <taxon>Teleostei</taxon>
        <taxon>Protacanthopterygii</taxon>
        <taxon>Salmoniformes</taxon>
        <taxon>Salmonidae</taxon>
        <taxon>Salmoninae</taxon>
        <taxon>Oncorhynchus</taxon>
    </lineage>
</organism>
<evidence type="ECO:0000256" key="1">
    <source>
        <dbReference type="ARBA" id="ARBA00004141"/>
    </source>
</evidence>
<comment type="caution">
    <text evidence="6">Lacks conserved residue(s) required for the propagation of feature annotation.</text>
</comment>
<evidence type="ECO:0000256" key="2">
    <source>
        <dbReference type="ARBA" id="ARBA00006864"/>
    </source>
</evidence>
<keyword evidence="3 6" id="KW-0812">Transmembrane</keyword>
<dbReference type="InterPro" id="IPR050579">
    <property type="entry name" value="PMP-22/EMP/MP20-like"/>
</dbReference>
<sequence length="145" mass="16057">LIVLCCGCVVYIHCVVLIIFIAWTVGGTKNTDLWYSCLTTKGGYHCSSASNEDWIQAVQALMVLSVLFCLFSLVFFMCQLFTLVKGGRFFFTAVFQILASLFVMCGAIIYTVMRPDGEEDAAFGFAYILAWPSSPQQPPLTAMCE</sequence>
<evidence type="ECO:0000313" key="9">
    <source>
        <dbReference type="Proteomes" id="UP000694557"/>
    </source>
</evidence>
<dbReference type="Ensembl" id="ENSOKIT00005088659.1">
    <property type="protein sequence ID" value="ENSOKIP00005083071.1"/>
    <property type="gene ID" value="ENSOKIG00005036029.1"/>
</dbReference>
<evidence type="ECO:0000256" key="6">
    <source>
        <dbReference type="RuleBase" id="RU363088"/>
    </source>
</evidence>
<feature type="transmembrane region" description="Helical" evidence="6">
    <location>
        <begin position="57"/>
        <end position="77"/>
    </location>
</feature>
<protein>
    <submittedName>
        <fullName evidence="7">Peripheral myelin protein 22-like</fullName>
    </submittedName>
    <submittedName>
        <fullName evidence="8">Peripheral myelin protein 22a</fullName>
    </submittedName>
</protein>
<reference evidence="8" key="1">
    <citation type="submission" date="2025-05" db="UniProtKB">
        <authorList>
            <consortium name="Ensembl"/>
        </authorList>
    </citation>
    <scope>IDENTIFICATION</scope>
</reference>
<name>A0A8C7JK60_ONCKI</name>
<dbReference type="Proteomes" id="UP000694557">
    <property type="component" value="Unassembled WGS sequence"/>
</dbReference>
<keyword evidence="4 6" id="KW-1133">Transmembrane helix</keyword>
<evidence type="ECO:0000256" key="5">
    <source>
        <dbReference type="ARBA" id="ARBA00023136"/>
    </source>
</evidence>
<keyword evidence="5 6" id="KW-0472">Membrane</keyword>
<dbReference type="PROSITE" id="PS01222">
    <property type="entry name" value="PMP22_2"/>
    <property type="match status" value="1"/>
</dbReference>
<dbReference type="GO" id="GO:0005886">
    <property type="term" value="C:plasma membrane"/>
    <property type="evidence" value="ECO:0007669"/>
    <property type="project" value="TreeGrafter"/>
</dbReference>
<dbReference type="InterPro" id="IPR004032">
    <property type="entry name" value="PMP22_EMP_MP20"/>
</dbReference>
<accession>A0A8C7JK60</accession>
<dbReference type="InterPro" id="IPR004031">
    <property type="entry name" value="PMP22/EMP/MP20/Claudin"/>
</dbReference>
<dbReference type="Ensembl" id="ENSOKIT00005095004.1">
    <property type="protein sequence ID" value="ENSOKIP00005088887.1"/>
    <property type="gene ID" value="ENSOKIG00005038744.1"/>
</dbReference>
<feature type="transmembrane region" description="Helical" evidence="6">
    <location>
        <begin position="7"/>
        <end position="26"/>
    </location>
</feature>
<gene>
    <name evidence="8" type="primary">LOC109876799</name>
    <name evidence="7" type="synonym">LOC116363952</name>
</gene>
<keyword evidence="9" id="KW-1185">Reference proteome</keyword>
<comment type="similarity">
    <text evidence="2 6">Belongs to the PMP-22/EMP/MP20 family.</text>
</comment>
<dbReference type="PRINTS" id="PR01453">
    <property type="entry name" value="EPMEMFAMILY"/>
</dbReference>
<dbReference type="Pfam" id="PF00822">
    <property type="entry name" value="PMP22_Claudin"/>
    <property type="match status" value="1"/>
</dbReference>
<proteinExistence type="inferred from homology"/>
<evidence type="ECO:0000256" key="4">
    <source>
        <dbReference type="ARBA" id="ARBA00022989"/>
    </source>
</evidence>
<dbReference type="Gene3D" id="1.20.140.150">
    <property type="match status" value="1"/>
</dbReference>
<feature type="transmembrane region" description="Helical" evidence="6">
    <location>
        <begin position="89"/>
        <end position="113"/>
    </location>
</feature>
<comment type="subcellular location">
    <subcellularLocation>
        <location evidence="1 6">Membrane</location>
        <topology evidence="1 6">Multi-pass membrane protein</topology>
    </subcellularLocation>
</comment>